<feature type="compositionally biased region" description="Pro residues" evidence="2">
    <location>
        <begin position="824"/>
        <end position="834"/>
    </location>
</feature>
<feature type="compositionally biased region" description="Polar residues" evidence="2">
    <location>
        <begin position="623"/>
        <end position="639"/>
    </location>
</feature>
<dbReference type="Pfam" id="PF12752">
    <property type="entry name" value="SUZ"/>
    <property type="match status" value="1"/>
</dbReference>
<feature type="compositionally biased region" description="Polar residues" evidence="2">
    <location>
        <begin position="503"/>
        <end position="515"/>
    </location>
</feature>
<dbReference type="InterPro" id="IPR051937">
    <property type="entry name" value="R3H_domain_containing"/>
</dbReference>
<feature type="compositionally biased region" description="Polar residues" evidence="2">
    <location>
        <begin position="549"/>
        <end position="560"/>
    </location>
</feature>
<dbReference type="AlphaFoldDB" id="A0A1Y1LD73"/>
<feature type="compositionally biased region" description="Low complexity" evidence="2">
    <location>
        <begin position="516"/>
        <end position="540"/>
    </location>
</feature>
<protein>
    <recommendedName>
        <fullName evidence="8">R3H domain-containing protein</fullName>
    </recommendedName>
</protein>
<dbReference type="EMBL" id="GEZM01063772">
    <property type="protein sequence ID" value="JAV68966.1"/>
    <property type="molecule type" value="Transcribed_RNA"/>
</dbReference>
<evidence type="ECO:0000313" key="6">
    <source>
        <dbReference type="EMBL" id="KAB0805510.1"/>
    </source>
</evidence>
<dbReference type="PANTHER" id="PTHR15672:SF8">
    <property type="entry name" value="PROTEIN ENCORE"/>
    <property type="match status" value="1"/>
</dbReference>
<keyword evidence="7" id="KW-1185">Reference proteome</keyword>
<dbReference type="InterPro" id="IPR036867">
    <property type="entry name" value="R3H_dom_sf"/>
</dbReference>
<feature type="domain" description="R3H" evidence="3">
    <location>
        <begin position="276"/>
        <end position="339"/>
    </location>
</feature>
<feature type="compositionally biased region" description="Low complexity" evidence="2">
    <location>
        <begin position="684"/>
        <end position="695"/>
    </location>
</feature>
<evidence type="ECO:0000259" key="3">
    <source>
        <dbReference type="PROSITE" id="PS51061"/>
    </source>
</evidence>
<dbReference type="EMBL" id="GEZM01063769">
    <property type="protein sequence ID" value="JAV68969.1"/>
    <property type="molecule type" value="Transcribed_RNA"/>
</dbReference>
<dbReference type="CDD" id="cd02642">
    <property type="entry name" value="R3H_encore_like"/>
    <property type="match status" value="1"/>
</dbReference>
<evidence type="ECO:0000313" key="5">
    <source>
        <dbReference type="EMBL" id="JAV68967.1"/>
    </source>
</evidence>
<feature type="compositionally biased region" description="Polar residues" evidence="2">
    <location>
        <begin position="242"/>
        <end position="252"/>
    </location>
</feature>
<dbReference type="PROSITE" id="PS51061">
    <property type="entry name" value="R3H"/>
    <property type="match status" value="1"/>
</dbReference>
<dbReference type="EMBL" id="VVIM01000001">
    <property type="protein sequence ID" value="KAB0805510.1"/>
    <property type="molecule type" value="Genomic_DNA"/>
</dbReference>
<feature type="compositionally biased region" description="Polar residues" evidence="2">
    <location>
        <begin position="660"/>
        <end position="675"/>
    </location>
</feature>
<feature type="compositionally biased region" description="Polar residues" evidence="2">
    <location>
        <begin position="1038"/>
        <end position="1053"/>
    </location>
</feature>
<dbReference type="InParanoid" id="A0A1Y1LD73"/>
<dbReference type="OrthoDB" id="278430at2759"/>
<dbReference type="PANTHER" id="PTHR15672">
    <property type="entry name" value="CAMP-REGULATED PHOSPHOPROTEIN 21 RELATED R3H DOMAIN CONTAINING PROTEIN"/>
    <property type="match status" value="1"/>
</dbReference>
<dbReference type="PROSITE" id="PS51673">
    <property type="entry name" value="SUZ"/>
    <property type="match status" value="1"/>
</dbReference>
<accession>A0A1Y1LD73</accession>
<feature type="region of interest" description="Disordered" evidence="2">
    <location>
        <begin position="1038"/>
        <end position="1057"/>
    </location>
</feature>
<dbReference type="GO" id="GO:0003676">
    <property type="term" value="F:nucleic acid binding"/>
    <property type="evidence" value="ECO:0007669"/>
    <property type="project" value="UniProtKB-UniRule"/>
</dbReference>
<dbReference type="EMBL" id="GEZM01063771">
    <property type="protein sequence ID" value="JAV68967.1"/>
    <property type="molecule type" value="Transcribed_RNA"/>
</dbReference>
<dbReference type="Pfam" id="PF01424">
    <property type="entry name" value="R3H"/>
    <property type="match status" value="1"/>
</dbReference>
<gene>
    <name evidence="6" type="ORF">PPYR_02480</name>
</gene>
<dbReference type="SMART" id="SM00393">
    <property type="entry name" value="R3H"/>
    <property type="match status" value="1"/>
</dbReference>
<evidence type="ECO:0000256" key="2">
    <source>
        <dbReference type="SAM" id="MobiDB-lite"/>
    </source>
</evidence>
<feature type="compositionally biased region" description="Polar residues" evidence="2">
    <location>
        <begin position="14"/>
        <end position="25"/>
    </location>
</feature>
<feature type="region of interest" description="Disordered" evidence="2">
    <location>
        <begin position="496"/>
        <end position="560"/>
    </location>
</feature>
<feature type="domain" description="SUZ" evidence="4">
    <location>
        <begin position="340"/>
        <end position="413"/>
    </location>
</feature>
<feature type="region of interest" description="Disordered" evidence="2">
    <location>
        <begin position="1088"/>
        <end position="1133"/>
    </location>
</feature>
<feature type="region of interest" description="Disordered" evidence="2">
    <location>
        <begin position="786"/>
        <end position="839"/>
    </location>
</feature>
<feature type="compositionally biased region" description="Polar residues" evidence="2">
    <location>
        <begin position="85"/>
        <end position="107"/>
    </location>
</feature>
<dbReference type="InterPro" id="IPR001374">
    <property type="entry name" value="R3H_dom"/>
</dbReference>
<organism evidence="5">
    <name type="scientific">Photinus pyralis</name>
    <name type="common">Common eastern firefly</name>
    <name type="synonym">Lampyris pyralis</name>
    <dbReference type="NCBI Taxonomy" id="7054"/>
    <lineage>
        <taxon>Eukaryota</taxon>
        <taxon>Metazoa</taxon>
        <taxon>Ecdysozoa</taxon>
        <taxon>Arthropoda</taxon>
        <taxon>Hexapoda</taxon>
        <taxon>Insecta</taxon>
        <taxon>Pterygota</taxon>
        <taxon>Neoptera</taxon>
        <taxon>Endopterygota</taxon>
        <taxon>Coleoptera</taxon>
        <taxon>Polyphaga</taxon>
        <taxon>Elateriformia</taxon>
        <taxon>Elateroidea</taxon>
        <taxon>Lampyridae</taxon>
        <taxon>Lampyrinae</taxon>
        <taxon>Photinus</taxon>
    </lineage>
</organism>
<sequence>MQHRDLITMELESEGQTSAPQSRGRTNSKLKVLVRSHAMREEASPPRDPPVISPCIQLIASPSSSPAHSPPPPLTKPVVVLSPSISRGNSPSRSPTSTLVASPVSRSSPQNVCSYLSENTDATKFCTHHGEFLEEGCGSSSPKNYRHNGQEKVHVCEGGLSCKGTDEASHRRNRNTCECTNQTCTKCLKNHDRNINNNLSSNINNNVVSSSNTLTVSRATRGKLRQQSSSQGSFEGSSSNSPCLSRDSSSEQYTDTTGVDLEQFIAETLNRNAKDRALMLRIEQELVSLAKDKIKSHYKFPPMSSYQRMLVHRCAAYFGMDHNIESSGKCVVVNKTKCTRIPDIAFKEYVKEDIVFVEEPRRSILKRDSNSIEDYHFKSPDRQFSLENRRSKSFEEREEEYERARRRIFNREMQEFSSAEEFEWSEIPWSSTESDCSSRFRLLHTDKSAPRLLKVQSVETSSDMPRPCVAKSYSFGGYGGVSVLTRGDSVLSTHSAGPRLLTKQDSGASTVSWRLSPSSSGYKSQSQISESVTPSPTSTPNLPGDRQDSTNSNSSAGTNELLTPITEKGLNESQLVWAVTDIHNVPKGSIIINPQTGKPVKNVDGSIYHYDPQDPPPGFHANGGSSRPPQSPHKTSLPQKCSKECVTSPKKQRSRSSPSLNKKINVTNSATSPSLPFTPPLQHSRSMQLSSSSESVPNVPVQQYPMYGNNYASMPSTDSSLQVYQPPYIVYASYGVPVPAQYDGRIDPPQMPEVSGGYFITDSGNSAPQSLSYPSASPYWHQQSVVYPNPQQSNQPPPPQRFAVPTHAQPGSYLPPSFSSGYCPPQPPPLPPQNPQNSELVPIYSHQPVQVVYSTQQPTPPNQIVYPSHSIMYTQSPVYSNMMVPVQSAPYPQNPPTPSNSSTVYPGQMHDQCISSQQNFNQLTHSINQLSIGQHNSNQNMPMSPHMNQASFDIRNMKSCALKGNKFSTPKNFVSCSSQSSTGTSSPATTVVAGYCSNPTTASYRTPPETPPTQNAAFGYGPNFMPPMVLRQMSNVRASPPINRSSRSPTPASDISHMDRQRFSLPPSMYQGMPPYVIQNDNRMIQARGPPVACRQQAPIRPQNLGHHTGENKTHKNRKSRGNKMSGLPPSGK</sequence>
<evidence type="ECO:0000259" key="4">
    <source>
        <dbReference type="PROSITE" id="PS51673"/>
    </source>
</evidence>
<evidence type="ECO:0000256" key="1">
    <source>
        <dbReference type="ARBA" id="ARBA00022553"/>
    </source>
</evidence>
<dbReference type="InterPro" id="IPR024771">
    <property type="entry name" value="SUZ"/>
</dbReference>
<proteinExistence type="predicted"/>
<dbReference type="Gene3D" id="3.30.1370.50">
    <property type="entry name" value="R3H-like domain"/>
    <property type="match status" value="1"/>
</dbReference>
<feature type="region of interest" description="Disordered" evidence="2">
    <location>
        <begin position="588"/>
        <end position="697"/>
    </location>
</feature>
<dbReference type="EMBL" id="GEZM01063776">
    <property type="protein sequence ID" value="JAV68962.1"/>
    <property type="molecule type" value="Transcribed_RNA"/>
</dbReference>
<reference evidence="5" key="1">
    <citation type="journal article" date="2016" name="Sci. Rep.">
        <title>Molecular characterization of firefly nuptial gifts: a multi-omics approach sheds light on postcopulatory sexual selection.</title>
        <authorList>
            <person name="Al-Wathiqui N."/>
            <person name="Fallon T.R."/>
            <person name="South A."/>
            <person name="Weng J.K."/>
            <person name="Lewis S.M."/>
        </authorList>
    </citation>
    <scope>NUCLEOTIDE SEQUENCE</scope>
</reference>
<feature type="region of interest" description="Disordered" evidence="2">
    <location>
        <begin position="221"/>
        <end position="252"/>
    </location>
</feature>
<dbReference type="Proteomes" id="UP000327044">
    <property type="component" value="Unassembled WGS sequence"/>
</dbReference>
<evidence type="ECO:0008006" key="8">
    <source>
        <dbReference type="Google" id="ProtNLM"/>
    </source>
</evidence>
<dbReference type="SUPFAM" id="SSF82708">
    <property type="entry name" value="R3H domain"/>
    <property type="match status" value="1"/>
</dbReference>
<feature type="compositionally biased region" description="Low complexity" evidence="2">
    <location>
        <begin position="226"/>
        <end position="241"/>
    </location>
</feature>
<evidence type="ECO:0000313" key="7">
    <source>
        <dbReference type="Proteomes" id="UP000327044"/>
    </source>
</evidence>
<reference evidence="6 7" key="2">
    <citation type="journal article" date="2018" name="Elife">
        <title>Firefly genomes illuminate parallel origins of bioluminescence in beetles.</title>
        <authorList>
            <person name="Fallon T.R."/>
            <person name="Lower S.E."/>
            <person name="Chang C.H."/>
            <person name="Bessho-Uehara M."/>
            <person name="Martin G.J."/>
            <person name="Bewick A.J."/>
            <person name="Behringer M."/>
            <person name="Debat H.J."/>
            <person name="Wong I."/>
            <person name="Day J.C."/>
            <person name="Suvorov A."/>
            <person name="Silva C.J."/>
            <person name="Stanger-Hall K.F."/>
            <person name="Hall D.W."/>
            <person name="Schmitz R.J."/>
            <person name="Nelson D.R."/>
            <person name="Lewis S.M."/>
            <person name="Shigenobu S."/>
            <person name="Bybee S.M."/>
            <person name="Larracuente A.M."/>
            <person name="Oba Y."/>
            <person name="Weng J.K."/>
        </authorList>
    </citation>
    <scope>NUCLEOTIDE SEQUENCE [LARGE SCALE GENOMIC DNA]</scope>
    <source>
        <strain evidence="6">1611_PpyrPB1</strain>
        <tissue evidence="6">Whole body</tissue>
    </source>
</reference>
<keyword evidence="1" id="KW-0597">Phosphoprotein</keyword>
<reference evidence="6" key="3">
    <citation type="submission" date="2019-08" db="EMBL/GenBank/DDBJ databases">
        <authorList>
            <consortium name="Photinus pyralis genome working group"/>
            <person name="Fallon T.R."/>
            <person name="Sander Lower S.E."/>
            <person name="Weng J.-K."/>
        </authorList>
    </citation>
    <scope>NUCLEOTIDE SEQUENCE</scope>
    <source>
        <strain evidence="6">1611_PpyrPB1</strain>
        <tissue evidence="6">Whole body</tissue>
    </source>
</reference>
<feature type="region of interest" description="Disordered" evidence="2">
    <location>
        <begin position="1"/>
        <end position="107"/>
    </location>
</feature>
<name>A0A1Y1LD73_PHOPY</name>